<organism evidence="1 2">
    <name type="scientific">Caerostris extrusa</name>
    <name type="common">Bark spider</name>
    <name type="synonym">Caerostris bankana</name>
    <dbReference type="NCBI Taxonomy" id="172846"/>
    <lineage>
        <taxon>Eukaryota</taxon>
        <taxon>Metazoa</taxon>
        <taxon>Ecdysozoa</taxon>
        <taxon>Arthropoda</taxon>
        <taxon>Chelicerata</taxon>
        <taxon>Arachnida</taxon>
        <taxon>Araneae</taxon>
        <taxon>Araneomorphae</taxon>
        <taxon>Entelegynae</taxon>
        <taxon>Araneoidea</taxon>
        <taxon>Araneidae</taxon>
        <taxon>Caerostris</taxon>
    </lineage>
</organism>
<keyword evidence="2" id="KW-1185">Reference proteome</keyword>
<evidence type="ECO:0000313" key="1">
    <source>
        <dbReference type="EMBL" id="GIX80700.1"/>
    </source>
</evidence>
<dbReference type="EMBL" id="BPLR01003055">
    <property type="protein sequence ID" value="GIX80700.1"/>
    <property type="molecule type" value="Genomic_DNA"/>
</dbReference>
<dbReference type="Proteomes" id="UP001054945">
    <property type="component" value="Unassembled WGS sequence"/>
</dbReference>
<proteinExistence type="predicted"/>
<gene>
    <name evidence="1" type="ORF">CEXT_621851</name>
</gene>
<evidence type="ECO:0000313" key="2">
    <source>
        <dbReference type="Proteomes" id="UP001054945"/>
    </source>
</evidence>
<reference evidence="1 2" key="1">
    <citation type="submission" date="2021-06" db="EMBL/GenBank/DDBJ databases">
        <title>Caerostris extrusa draft genome.</title>
        <authorList>
            <person name="Kono N."/>
            <person name="Arakawa K."/>
        </authorList>
    </citation>
    <scope>NUCLEOTIDE SEQUENCE [LARGE SCALE GENOMIC DNA]</scope>
</reference>
<sequence>MEKKNNNNHVFYERLVSNLIVAASGAVAIRCNELESSCHKFINRDNQKGLRHVPGMLLTEKKNNAEGTQSYWVGLVHQLKGVHRQRRLVVKDLQTKSIYLLRT</sequence>
<dbReference type="AlphaFoldDB" id="A0AAV4N8N8"/>
<name>A0AAV4N8N8_CAEEX</name>
<protein>
    <submittedName>
        <fullName evidence="1">Uncharacterized protein</fullName>
    </submittedName>
</protein>
<comment type="caution">
    <text evidence="1">The sequence shown here is derived from an EMBL/GenBank/DDBJ whole genome shotgun (WGS) entry which is preliminary data.</text>
</comment>
<accession>A0AAV4N8N8</accession>